<dbReference type="Proteomes" id="UP001623660">
    <property type="component" value="Unassembled WGS sequence"/>
</dbReference>
<comment type="subcellular location">
    <subcellularLocation>
        <location evidence="2">Cell membrane</location>
        <topology evidence="2">Multi-pass membrane protein</topology>
    </subcellularLocation>
</comment>
<feature type="transmembrane region" description="Helical" evidence="12">
    <location>
        <begin position="63"/>
        <end position="84"/>
    </location>
</feature>
<evidence type="ECO:0000313" key="13">
    <source>
        <dbReference type="EMBL" id="MFL0198872.1"/>
    </source>
</evidence>
<protein>
    <recommendedName>
        <fullName evidence="3">Probable multidrug resistance protein NorM</fullName>
    </recommendedName>
    <alternativeName>
        <fullName evidence="11">Multidrug-efflux transporter</fullName>
    </alternativeName>
</protein>
<dbReference type="Pfam" id="PF01554">
    <property type="entry name" value="MatE"/>
    <property type="match status" value="2"/>
</dbReference>
<evidence type="ECO:0000256" key="3">
    <source>
        <dbReference type="ARBA" id="ARBA00020268"/>
    </source>
</evidence>
<comment type="function">
    <text evidence="1">Multidrug efflux pump.</text>
</comment>
<keyword evidence="8 12" id="KW-1133">Transmembrane helix</keyword>
<evidence type="ECO:0000256" key="7">
    <source>
        <dbReference type="ARBA" id="ARBA00022692"/>
    </source>
</evidence>
<feature type="transmembrane region" description="Helical" evidence="12">
    <location>
        <begin position="197"/>
        <end position="222"/>
    </location>
</feature>
<reference evidence="13 14" key="1">
    <citation type="submission" date="2024-11" db="EMBL/GenBank/DDBJ databases">
        <authorList>
            <person name="Heng Y.C."/>
            <person name="Lim A.C.H."/>
            <person name="Lee J.K.Y."/>
            <person name="Kittelmann S."/>
        </authorList>
    </citation>
    <scope>NUCLEOTIDE SEQUENCE [LARGE SCALE GENOMIC DNA]</scope>
    <source>
        <strain evidence="13 14">WILCCON 0269</strain>
    </source>
</reference>
<feature type="transmembrane region" description="Helical" evidence="12">
    <location>
        <begin position="96"/>
        <end position="121"/>
    </location>
</feature>
<dbReference type="PANTHER" id="PTHR43298">
    <property type="entry name" value="MULTIDRUG RESISTANCE PROTEIN NORM-RELATED"/>
    <property type="match status" value="1"/>
</dbReference>
<keyword evidence="14" id="KW-1185">Reference proteome</keyword>
<dbReference type="EMBL" id="JBJHZX010000123">
    <property type="protein sequence ID" value="MFL0198872.1"/>
    <property type="molecule type" value="Genomic_DNA"/>
</dbReference>
<name>A0ABW8ST55_9CLOT</name>
<sequence>MINKSVISKSMVSKSVIREALDISLPVVGETIIYTLMLIFDTMMIGNYGGNKAVSVVGISNEILYVCVNTLIAEGICIGIASYISRSVGARKYDVAEEYASIGFTIGVFLSIIICCSLFKFSEQVLHLAGTRGEVLVLSNIYTKMNIVAIFFNMLINIISSILRGYGNTFTPFIVSSFTTVIKLVLDWILIFGVMGVIGAAIASVIAQVAGFIFIFTFLIFRSKIKIKLKYILLLKVDRIKKLLILSVPSSMEEAAFSLSRLFCTFIIMRAGTVKFAANQIANTVESVSVMPGIGFGIAATTLVGIKVGEKNYKKAREYTYACAFFAVTMMSVLGVIFLLTPGFLVNLFVGAEEKKVTYLASLCLFIGAFEQPSIAISSVFAGALKGAGDTKSPFLISLITSWIIRLPLTLYFIYLL</sequence>
<keyword evidence="7 12" id="KW-0812">Transmembrane</keyword>
<evidence type="ECO:0000256" key="9">
    <source>
        <dbReference type="ARBA" id="ARBA00023065"/>
    </source>
</evidence>
<keyword evidence="5" id="KW-0050">Antiport</keyword>
<dbReference type="PANTHER" id="PTHR43298:SF4">
    <property type="entry name" value="DRUG_SODIUM ANTIPORTER"/>
    <property type="match status" value="1"/>
</dbReference>
<proteinExistence type="predicted"/>
<feature type="transmembrane region" description="Helical" evidence="12">
    <location>
        <begin position="321"/>
        <end position="345"/>
    </location>
</feature>
<keyword evidence="6" id="KW-1003">Cell membrane</keyword>
<evidence type="ECO:0000313" key="14">
    <source>
        <dbReference type="Proteomes" id="UP001623660"/>
    </source>
</evidence>
<feature type="transmembrane region" description="Helical" evidence="12">
    <location>
        <begin position="141"/>
        <end position="163"/>
    </location>
</feature>
<evidence type="ECO:0000256" key="8">
    <source>
        <dbReference type="ARBA" id="ARBA00022989"/>
    </source>
</evidence>
<dbReference type="PIRSF" id="PIRSF006603">
    <property type="entry name" value="DinF"/>
    <property type="match status" value="1"/>
</dbReference>
<dbReference type="NCBIfam" id="TIGR00797">
    <property type="entry name" value="matE"/>
    <property type="match status" value="1"/>
</dbReference>
<evidence type="ECO:0000256" key="11">
    <source>
        <dbReference type="ARBA" id="ARBA00031636"/>
    </source>
</evidence>
<feature type="transmembrane region" description="Helical" evidence="12">
    <location>
        <begin position="21"/>
        <end position="43"/>
    </location>
</feature>
<evidence type="ECO:0000256" key="1">
    <source>
        <dbReference type="ARBA" id="ARBA00003408"/>
    </source>
</evidence>
<evidence type="ECO:0000256" key="5">
    <source>
        <dbReference type="ARBA" id="ARBA00022449"/>
    </source>
</evidence>
<keyword evidence="10 12" id="KW-0472">Membrane</keyword>
<evidence type="ECO:0000256" key="12">
    <source>
        <dbReference type="SAM" id="Phobius"/>
    </source>
</evidence>
<evidence type="ECO:0000256" key="4">
    <source>
        <dbReference type="ARBA" id="ARBA00022448"/>
    </source>
</evidence>
<dbReference type="InterPro" id="IPR002528">
    <property type="entry name" value="MATE_fam"/>
</dbReference>
<feature type="transmembrane region" description="Helical" evidence="12">
    <location>
        <begin position="357"/>
        <end position="383"/>
    </location>
</feature>
<evidence type="ECO:0000256" key="6">
    <source>
        <dbReference type="ARBA" id="ARBA00022475"/>
    </source>
</evidence>
<evidence type="ECO:0000256" key="2">
    <source>
        <dbReference type="ARBA" id="ARBA00004651"/>
    </source>
</evidence>
<keyword evidence="9" id="KW-0406">Ion transport</keyword>
<organism evidence="13 14">
    <name type="scientific">Candidatus Clostridium eludens</name>
    <dbReference type="NCBI Taxonomy" id="3381663"/>
    <lineage>
        <taxon>Bacteria</taxon>
        <taxon>Bacillati</taxon>
        <taxon>Bacillota</taxon>
        <taxon>Clostridia</taxon>
        <taxon>Eubacteriales</taxon>
        <taxon>Clostridiaceae</taxon>
        <taxon>Clostridium</taxon>
    </lineage>
</organism>
<gene>
    <name evidence="13" type="ORF">ACJDU8_25470</name>
</gene>
<comment type="caution">
    <text evidence="13">The sequence shown here is derived from an EMBL/GenBank/DDBJ whole genome shotgun (WGS) entry which is preliminary data.</text>
</comment>
<keyword evidence="4" id="KW-0813">Transport</keyword>
<dbReference type="InterPro" id="IPR050222">
    <property type="entry name" value="MATE_MdtK"/>
</dbReference>
<dbReference type="InterPro" id="IPR048279">
    <property type="entry name" value="MdtK-like"/>
</dbReference>
<evidence type="ECO:0000256" key="10">
    <source>
        <dbReference type="ARBA" id="ARBA00023136"/>
    </source>
</evidence>
<accession>A0ABW8ST55</accession>
<feature type="transmembrane region" description="Helical" evidence="12">
    <location>
        <begin position="395"/>
        <end position="415"/>
    </location>
</feature>
<dbReference type="CDD" id="cd13137">
    <property type="entry name" value="MATE_NorM_like"/>
    <property type="match status" value="1"/>
</dbReference>
<feature type="non-terminal residue" evidence="13">
    <location>
        <position position="417"/>
    </location>
</feature>
<dbReference type="RefSeq" id="WP_406794985.1">
    <property type="nucleotide sequence ID" value="NZ_JBJHZX010000123.1"/>
</dbReference>